<evidence type="ECO:0000256" key="3">
    <source>
        <dbReference type="ARBA" id="ARBA00022499"/>
    </source>
</evidence>
<dbReference type="GO" id="GO:0000122">
    <property type="term" value="P:negative regulation of transcription by RNA polymerase II"/>
    <property type="evidence" value="ECO:0007669"/>
    <property type="project" value="TreeGrafter"/>
</dbReference>
<keyword evidence="11" id="KW-0804">Transcription</keyword>
<evidence type="ECO:0000256" key="2">
    <source>
        <dbReference type="ARBA" id="ARBA00022491"/>
    </source>
</evidence>
<comment type="subcellular location">
    <subcellularLocation>
        <location evidence="1">Nucleus</location>
        <location evidence="1">Nucleolus</location>
    </subcellularLocation>
</comment>
<dbReference type="PROSITE" id="PS51477">
    <property type="entry name" value="PAH"/>
    <property type="match status" value="3"/>
</dbReference>
<evidence type="ECO:0000256" key="8">
    <source>
        <dbReference type="ARBA" id="ARBA00023015"/>
    </source>
</evidence>
<keyword evidence="2" id="KW-0678">Repressor</keyword>
<evidence type="ECO:0000256" key="16">
    <source>
        <dbReference type="ARBA" id="ARBA00075105"/>
    </source>
</evidence>
<evidence type="ECO:0000256" key="15">
    <source>
        <dbReference type="ARBA" id="ARBA00068512"/>
    </source>
</evidence>
<evidence type="ECO:0000256" key="7">
    <source>
        <dbReference type="ARBA" id="ARBA00022990"/>
    </source>
</evidence>
<keyword evidence="3" id="KW-1017">Isopeptide bond</keyword>
<evidence type="ECO:0000313" key="21">
    <source>
        <dbReference type="Ensembl" id="ENSEEEP00000039308.2"/>
    </source>
</evidence>
<dbReference type="PANTHER" id="PTHR12346:SF2">
    <property type="entry name" value="PAIRED AMPHIPATHIC HELIX PROTEIN SIN3A"/>
    <property type="match status" value="1"/>
</dbReference>
<dbReference type="InterPro" id="IPR036600">
    <property type="entry name" value="PAH_sf"/>
</dbReference>
<evidence type="ECO:0000313" key="22">
    <source>
        <dbReference type="Proteomes" id="UP000314983"/>
    </source>
</evidence>
<feature type="region of interest" description="Disordered" evidence="19">
    <location>
        <begin position="952"/>
        <end position="971"/>
    </location>
</feature>
<proteinExistence type="predicted"/>
<reference evidence="21" key="5">
    <citation type="submission" date="2025-09" db="UniProtKB">
        <authorList>
            <consortium name="Ensembl"/>
        </authorList>
    </citation>
    <scope>IDENTIFICATION</scope>
</reference>
<dbReference type="GeneTree" id="ENSGT00940000155491"/>
<protein>
    <recommendedName>
        <fullName evidence="15">Paired amphipathic helix protein Sin3a</fullName>
    </recommendedName>
    <alternativeName>
        <fullName evidence="16">Histone deacetylase complex subunit Sin3a</fullName>
    </alternativeName>
    <alternativeName>
        <fullName evidence="17">Transcriptional corepressor Sin3a</fullName>
    </alternativeName>
</protein>
<comment type="function">
    <text evidence="13">Acts as a transcriptional repressor. Corepressor for REST. Interacts with MXI1 to repress MYC responsive genes and antagonize MYC oncogenic activities. Also interacts with MXD1-MAX heterodimers to repress transcription by tethering SIN3A to DNA. Acts cooperatively with OGT to repress transcription in parallel with histone deacetylation. Involved in the control of the circadian rhythms. Required for the transcriptional repression of circadian target genes, such as PER1, mediated by the large PER complex through histone deacetylation. Cooperates with FOXK1 to regulate cell cycle progression probably by repressing cell cycle inhibitor genes expression. Required for cortical neuron differentiation and callosal axon elongation.</text>
</comment>
<evidence type="ECO:0000256" key="11">
    <source>
        <dbReference type="ARBA" id="ARBA00023163"/>
    </source>
</evidence>
<comment type="subunit">
    <text evidence="14">Interacts with ARID4B, BRMS1L, HCFC1, HDAC1, HDAC2, MXI1, SAP30L, SAP130, SFPQ and TOPORS. Interacts with OGT (via TPRs 1-6); the interaction mediates transcriptional repression in parallel with histone deacetylase. Interacts with BAZ2A, MXD1, MXD3, MXD4, MBD2, DACH1, NCOR1, NR4A2, REST, RLIM, SAP30, SETDB1, SMYD2, and SUDS3. Interacts with PHF12 in a complex composed of HDAC1, PHF12 and SAP30. Interacts with TET1; the interaction recruits SIN3A to gene promoters. The large PER complex involved in the histone deacetylation is composed of at least HDAC1, PER2, SFPQ and SIN3A. Interacts with KLF11. Interacts with PPHLN1. Found in a complex with YY1, GON4L and HDAC1. Interacts (via PAH2) with FOXK1. Interacts with FOXK2. Found in a complex composed of at least SINHCAF, SIN3A, HDAC1, SAP30, RBBP4, OGT and TET1. Interacts with SINHCAF. Interacts with SPHK2.</text>
</comment>
<accession>A0A4W4GS21</accession>
<organism evidence="21 22">
    <name type="scientific">Electrophorus electricus</name>
    <name type="common">Electric eel</name>
    <name type="synonym">Gymnotus electricus</name>
    <dbReference type="NCBI Taxonomy" id="8005"/>
    <lineage>
        <taxon>Eukaryota</taxon>
        <taxon>Metazoa</taxon>
        <taxon>Chordata</taxon>
        <taxon>Craniata</taxon>
        <taxon>Vertebrata</taxon>
        <taxon>Euteleostomi</taxon>
        <taxon>Actinopterygii</taxon>
        <taxon>Neopterygii</taxon>
        <taxon>Teleostei</taxon>
        <taxon>Ostariophysi</taxon>
        <taxon>Gymnotiformes</taxon>
        <taxon>Gymnotoidei</taxon>
        <taxon>Gymnotidae</taxon>
        <taxon>Electrophorus</taxon>
    </lineage>
</organism>
<evidence type="ECO:0000256" key="10">
    <source>
        <dbReference type="ARBA" id="ARBA00023108"/>
    </source>
</evidence>
<keyword evidence="22" id="KW-1185">Reference proteome</keyword>
<evidence type="ECO:0000259" key="20">
    <source>
        <dbReference type="SMART" id="SM00761"/>
    </source>
</evidence>
<dbReference type="GO" id="GO:0048511">
    <property type="term" value="P:rhythmic process"/>
    <property type="evidence" value="ECO:0007669"/>
    <property type="project" value="UniProtKB-KW"/>
</dbReference>
<dbReference type="SUPFAM" id="SSF47762">
    <property type="entry name" value="PAH2 domain"/>
    <property type="match status" value="3"/>
</dbReference>
<keyword evidence="7" id="KW-0007">Acetylation</keyword>
<dbReference type="SMART" id="SM00761">
    <property type="entry name" value="HDAC_interact"/>
    <property type="match status" value="1"/>
</dbReference>
<evidence type="ECO:0000256" key="13">
    <source>
        <dbReference type="ARBA" id="ARBA00056268"/>
    </source>
</evidence>
<dbReference type="Ensembl" id="ENSEEET00000039759.2">
    <property type="protein sequence ID" value="ENSEEEP00000039308.2"/>
    <property type="gene ID" value="ENSEEEG00000018517.2"/>
</dbReference>
<dbReference type="FunFam" id="1.20.1160.11:FF:000001">
    <property type="entry name" value="Paired amphipathic helix protein Sin3"/>
    <property type="match status" value="1"/>
</dbReference>
<dbReference type="Pfam" id="PF16879">
    <property type="entry name" value="Sin3a_C"/>
    <property type="match status" value="1"/>
</dbReference>
<keyword evidence="12 18" id="KW-0539">Nucleus</keyword>
<evidence type="ECO:0000256" key="1">
    <source>
        <dbReference type="ARBA" id="ARBA00004604"/>
    </source>
</evidence>
<evidence type="ECO:0000256" key="18">
    <source>
        <dbReference type="PROSITE-ProRule" id="PRU00810"/>
    </source>
</evidence>
<reference evidence="22" key="1">
    <citation type="journal article" date="2014" name="Science">
        <title>Nonhuman genetics. Genomic basis for the convergent evolution of electric organs.</title>
        <authorList>
            <person name="Gallant J.R."/>
            <person name="Traeger L.L."/>
            <person name="Volkening J.D."/>
            <person name="Moffett H."/>
            <person name="Chen P.H."/>
            <person name="Novina C.D."/>
            <person name="Phillips G.N.Jr."/>
            <person name="Anand R."/>
            <person name="Wells G.B."/>
            <person name="Pinch M."/>
            <person name="Guth R."/>
            <person name="Unguez G.A."/>
            <person name="Albert J.S."/>
            <person name="Zakon H.H."/>
            <person name="Samanta M.P."/>
            <person name="Sussman M.R."/>
        </authorList>
    </citation>
    <scope>NUCLEOTIDE SEQUENCE [LARGE SCALE GENOMIC DNA]</scope>
</reference>
<evidence type="ECO:0000256" key="9">
    <source>
        <dbReference type="ARBA" id="ARBA00023054"/>
    </source>
</evidence>
<feature type="domain" description="Histone deacetylase interacting" evidence="20">
    <location>
        <begin position="362"/>
        <end position="462"/>
    </location>
</feature>
<dbReference type="InterPro" id="IPR039774">
    <property type="entry name" value="Sin3-like"/>
</dbReference>
<dbReference type="InterPro" id="IPR003822">
    <property type="entry name" value="PAH"/>
</dbReference>
<sequence length="1086" mass="124803">FQRLKVEDALSYLDQVKLQFGSQPQVYNDFLDIMKEFKSQSIDTPGVISRVSQLFKGHPDLIMGFNTFLPPGYKIEVQTNDLVNVTTPGQIHHITPHGISVQNIPPATPAQHQSQLAAPASSTAGPPPTQPSQKSKVSLPPHAPISSTPNAPPLQNNQPVEFNHAINYVNKIKNRFQGQPDIYKAFLEILHTYQKEQRNAKEAGGNYTPALTEQEVYAQVARLFKNQEDLLSEFGQFLPDANSSVVRHLPVLHKSQRLEEFTNSTHFHKHGVGTESLFFEKVRKALRSAEAYDNFLRCLVIFNQEVISRAELVQLVLPFLGKFPELFNWFKNFLGYKEMSHLESYPKERATEGIAMEIDYSSCKRLGFSYRALPKSYQQPKCTGRTPLCKEVLNDTWVSFPSWSEDSTFVSSKKTQYEEHIYRCEDERFELDVVLETNLATIRVLETVQKKLSRMSAEEQAKFRLDNTLGGTSEVIHRKAIQRIYGDKAPDIIDGLKKNPAVSVPIVLKRLKLKEEEWREAQRGFNKIWREQNEKYYLKSLDHQGINFKQNDTKVLRSKTLLNEIESIYDERQEQASEESGTPLSGPHLTLTYEDRQILEDAAALIIHHVKRQTSIHKEDKYKIKQIIYHFIPDMLFAQRGALSDAEEEDEDEEGELDEGGSKKPNGVAAGGGTSPAKSKLLFGSSSAQKLRTCDEAYNLFYVNNNWYIFLRLHQTLCARLLRLYTQAERQIEEDLRERDWEREVLGLKRDKNDTPAVQLRLKEPSEWGNVEDYYSAFLEMVRNLLDGNMEASQYEDSLREMFTIHAYIAFTMDKLIQSIVRQLQHIVSDEICVQVTDLYLSEGGCGATGGSLSTQASRAAAESTYQRKAEQLLSDENCFKLMFIKSRGNVQLTIELLDTEEENSDEPAEAERWSDYVGRYLSTDVTSPELREHLAQKPVFLPRNLRRIRKCQRGREQQGKEAKEGAKKESSDNMKMECMFKLNSYKMVYVFKSEDYMYRRTALQRAHQSHERVSTRLHQRFQAWVDGWVKQHVTRDMAADSTKWLMGEGREGLVPCTTACDHETLHYRGINKYRVTYGSSSYKTP</sequence>
<gene>
    <name evidence="21" type="primary">sin3aa</name>
</gene>
<reference evidence="21" key="3">
    <citation type="submission" date="2020-05" db="EMBL/GenBank/DDBJ databases">
        <title>Electrophorus electricus (electric eel) genome, fEleEle1, primary haplotype.</title>
        <authorList>
            <person name="Myers G."/>
            <person name="Meyer A."/>
            <person name="Fedrigo O."/>
            <person name="Formenti G."/>
            <person name="Rhie A."/>
            <person name="Tracey A."/>
            <person name="Sims Y."/>
            <person name="Jarvis E.D."/>
        </authorList>
    </citation>
    <scope>NUCLEOTIDE SEQUENCE [LARGE SCALE GENOMIC DNA]</scope>
</reference>
<dbReference type="GO" id="GO:0005730">
    <property type="term" value="C:nucleolus"/>
    <property type="evidence" value="ECO:0007669"/>
    <property type="project" value="UniProtKB-SubCell"/>
</dbReference>
<keyword evidence="8" id="KW-0805">Transcription regulation</keyword>
<evidence type="ECO:0000256" key="17">
    <source>
        <dbReference type="ARBA" id="ARBA00081271"/>
    </source>
</evidence>
<feature type="region of interest" description="Disordered" evidence="19">
    <location>
        <begin position="642"/>
        <end position="675"/>
    </location>
</feature>
<dbReference type="InterPro" id="IPR013194">
    <property type="entry name" value="HDAC_interact_dom"/>
</dbReference>
<dbReference type="AlphaFoldDB" id="A0A4W4GS21"/>
<feature type="region of interest" description="Disordered" evidence="19">
    <location>
        <begin position="96"/>
        <end position="158"/>
    </location>
</feature>
<dbReference type="GO" id="GO:0070822">
    <property type="term" value="C:Sin3-type complex"/>
    <property type="evidence" value="ECO:0007669"/>
    <property type="project" value="TreeGrafter"/>
</dbReference>
<feature type="compositionally biased region" description="Polar residues" evidence="19">
    <location>
        <begin position="145"/>
        <end position="158"/>
    </location>
</feature>
<keyword evidence="5" id="KW-0677">Repeat</keyword>
<evidence type="ECO:0000256" key="4">
    <source>
        <dbReference type="ARBA" id="ARBA00022553"/>
    </source>
</evidence>
<name>A0A4W4GS21_ELEEL</name>
<dbReference type="Gene3D" id="1.20.1160.11">
    <property type="entry name" value="Paired amphipathic helix"/>
    <property type="match status" value="3"/>
</dbReference>
<dbReference type="Pfam" id="PF02671">
    <property type="entry name" value="PAH"/>
    <property type="match status" value="3"/>
</dbReference>
<dbReference type="FunFam" id="1.20.1160.11:FF:000004">
    <property type="entry name" value="Paired amphipathic helix protein Sin3a"/>
    <property type="match status" value="1"/>
</dbReference>
<dbReference type="InterPro" id="IPR031693">
    <property type="entry name" value="Sin3_C"/>
</dbReference>
<evidence type="ECO:0000256" key="14">
    <source>
        <dbReference type="ARBA" id="ARBA00061761"/>
    </source>
</evidence>
<feature type="compositionally biased region" description="Basic and acidic residues" evidence="19">
    <location>
        <begin position="954"/>
        <end position="971"/>
    </location>
</feature>
<evidence type="ECO:0000256" key="19">
    <source>
        <dbReference type="SAM" id="MobiDB-lite"/>
    </source>
</evidence>
<reference evidence="21" key="4">
    <citation type="submission" date="2025-08" db="UniProtKB">
        <authorList>
            <consortium name="Ensembl"/>
        </authorList>
    </citation>
    <scope>IDENTIFICATION</scope>
</reference>
<feature type="compositionally biased region" description="Acidic residues" evidence="19">
    <location>
        <begin position="645"/>
        <end position="659"/>
    </location>
</feature>
<reference evidence="22" key="2">
    <citation type="journal article" date="2017" name="Sci. Adv.">
        <title>A tail of two voltages: Proteomic comparison of the three electric organs of the electric eel.</title>
        <authorList>
            <person name="Traeger L.L."/>
            <person name="Sabat G."/>
            <person name="Barrett-Wilt G.A."/>
            <person name="Wells G.B."/>
            <person name="Sussman M.R."/>
        </authorList>
    </citation>
    <scope>NUCLEOTIDE SEQUENCE [LARGE SCALE GENOMIC DNA]</scope>
</reference>
<evidence type="ECO:0000256" key="5">
    <source>
        <dbReference type="ARBA" id="ARBA00022737"/>
    </source>
</evidence>
<keyword evidence="6" id="KW-0832">Ubl conjugation</keyword>
<dbReference type="PANTHER" id="PTHR12346">
    <property type="entry name" value="SIN3B-RELATED"/>
    <property type="match status" value="1"/>
</dbReference>
<dbReference type="FunFam" id="1.20.1160.11:FF:000002">
    <property type="entry name" value="Paired amphipathic helix protein SIN3"/>
    <property type="match status" value="1"/>
</dbReference>
<keyword evidence="4" id="KW-0597">Phosphoprotein</keyword>
<feature type="compositionally biased region" description="Polar residues" evidence="19">
    <location>
        <begin position="100"/>
        <end position="116"/>
    </location>
</feature>
<evidence type="ECO:0000256" key="6">
    <source>
        <dbReference type="ARBA" id="ARBA00022843"/>
    </source>
</evidence>
<keyword evidence="10" id="KW-0090">Biological rhythms</keyword>
<evidence type="ECO:0000256" key="12">
    <source>
        <dbReference type="ARBA" id="ARBA00023242"/>
    </source>
</evidence>
<dbReference type="GO" id="GO:0003714">
    <property type="term" value="F:transcription corepressor activity"/>
    <property type="evidence" value="ECO:0007669"/>
    <property type="project" value="InterPro"/>
</dbReference>
<dbReference type="Pfam" id="PF08295">
    <property type="entry name" value="Sin3_corepress"/>
    <property type="match status" value="1"/>
</dbReference>
<dbReference type="GO" id="GO:0061629">
    <property type="term" value="F:RNA polymerase II-specific DNA-binding transcription factor binding"/>
    <property type="evidence" value="ECO:0007669"/>
    <property type="project" value="UniProtKB-ARBA"/>
</dbReference>
<keyword evidence="9" id="KW-0175">Coiled coil</keyword>
<dbReference type="Proteomes" id="UP000314983">
    <property type="component" value="Chromosome 2"/>
</dbReference>